<reference evidence="2" key="2">
    <citation type="submission" date="2020-02" db="EMBL/GenBank/DDBJ databases">
        <title>Flavobacterium profundi sp. nov., isolated from a deep-sea seamount.</title>
        <authorList>
            <person name="Zhang D.-C."/>
        </authorList>
    </citation>
    <scope>NUCLEOTIDE SEQUENCE</scope>
    <source>
        <strain evidence="2">EC11</strain>
    </source>
</reference>
<gene>
    <name evidence="2" type="ORF">FIA58_011710</name>
</gene>
<reference evidence="2" key="1">
    <citation type="submission" date="2019-05" db="EMBL/GenBank/DDBJ databases">
        <authorList>
            <person name="Lianzixin W."/>
        </authorList>
    </citation>
    <scope>NUCLEOTIDE SEQUENCE</scope>
    <source>
        <strain evidence="2">EC11</strain>
    </source>
</reference>
<sequence>MKKKIFLFCLLSLSIFGQTNTSKVSYTVIANAVSKKAVLIFNKDKSVFLTEIIKNDKKVEVKSNEEENNIELKIDLNTNLPSSFGMFTNLTNNVIIEHAFHPRGLKATEFDTLFVKEKAKNINWELVDETKIISSFTCQKAIGKFRGRTYTVWFTNDIPISVGPWKLNGLPGLILEASDTKKQFHFFADKVELNTNEIINDSVFLNKKYITPMQERERFLTYMENIGLEISTKIKSSLPRGVNSTSITTSTKIIDEEKLIEINFNDIQSKK</sequence>
<dbReference type="EMBL" id="VEVQ02000007">
    <property type="protein sequence ID" value="NHN26346.1"/>
    <property type="molecule type" value="Genomic_DNA"/>
</dbReference>
<accession>A0ABX0IS00</accession>
<organism evidence="2 3">
    <name type="scientific">Flavobacterium jejuense</name>
    <dbReference type="NCBI Taxonomy" id="1544455"/>
    <lineage>
        <taxon>Bacteria</taxon>
        <taxon>Pseudomonadati</taxon>
        <taxon>Bacteroidota</taxon>
        <taxon>Flavobacteriia</taxon>
        <taxon>Flavobacteriales</taxon>
        <taxon>Flavobacteriaceae</taxon>
        <taxon>Flavobacterium</taxon>
    </lineage>
</organism>
<evidence type="ECO:0000313" key="3">
    <source>
        <dbReference type="Proteomes" id="UP000817854"/>
    </source>
</evidence>
<name>A0ABX0IS00_9FLAO</name>
<proteinExistence type="predicted"/>
<dbReference type="InterPro" id="IPR005901">
    <property type="entry name" value="GLPGLI"/>
</dbReference>
<feature type="chain" id="PRO_5046284778" evidence="1">
    <location>
        <begin position="20"/>
        <end position="271"/>
    </location>
</feature>
<protein>
    <submittedName>
        <fullName evidence="2">GLPGLI family protein</fullName>
    </submittedName>
</protein>
<evidence type="ECO:0000256" key="1">
    <source>
        <dbReference type="SAM" id="SignalP"/>
    </source>
</evidence>
<dbReference type="Proteomes" id="UP000817854">
    <property type="component" value="Unassembled WGS sequence"/>
</dbReference>
<dbReference type="Pfam" id="PF22252">
    <property type="entry name" value="PNGase_F-II_N"/>
    <property type="match status" value="1"/>
</dbReference>
<evidence type="ECO:0000313" key="2">
    <source>
        <dbReference type="EMBL" id="NHN26346.1"/>
    </source>
</evidence>
<keyword evidence="3" id="KW-1185">Reference proteome</keyword>
<keyword evidence="1" id="KW-0732">Signal</keyword>
<feature type="signal peptide" evidence="1">
    <location>
        <begin position="1"/>
        <end position="19"/>
    </location>
</feature>
<dbReference type="NCBIfam" id="TIGR01200">
    <property type="entry name" value="GLPGLI"/>
    <property type="match status" value="1"/>
</dbReference>
<dbReference type="RefSeq" id="WP_140962677.1">
    <property type="nucleotide sequence ID" value="NZ_VEVQ02000007.1"/>
</dbReference>
<comment type="caution">
    <text evidence="2">The sequence shown here is derived from an EMBL/GenBank/DDBJ whole genome shotgun (WGS) entry which is preliminary data.</text>
</comment>